<dbReference type="EMBL" id="CM056742">
    <property type="protein sequence ID" value="KAJ8679170.1"/>
    <property type="molecule type" value="Genomic_DNA"/>
</dbReference>
<sequence>MTGDNDSLRILLQENEAIFDSIKDVDVRTSEILSEILQVLLKMNKCFDLKEQLISVIRPALLNMEEKIVLADSYKTLLTEMFGLLHESRIRALSELDKLTQESNLQQEMQSREGVDEDNSLMLSEAREKILSFIVSLTQREQKLVECRNIYHENQNQQTQLILSIQELLTTLKIHTRVDTSISGRMI</sequence>
<evidence type="ECO:0000313" key="2">
    <source>
        <dbReference type="Proteomes" id="UP001239111"/>
    </source>
</evidence>
<organism evidence="1 2">
    <name type="scientific">Eretmocerus hayati</name>
    <dbReference type="NCBI Taxonomy" id="131215"/>
    <lineage>
        <taxon>Eukaryota</taxon>
        <taxon>Metazoa</taxon>
        <taxon>Ecdysozoa</taxon>
        <taxon>Arthropoda</taxon>
        <taxon>Hexapoda</taxon>
        <taxon>Insecta</taxon>
        <taxon>Pterygota</taxon>
        <taxon>Neoptera</taxon>
        <taxon>Endopterygota</taxon>
        <taxon>Hymenoptera</taxon>
        <taxon>Apocrita</taxon>
        <taxon>Proctotrupomorpha</taxon>
        <taxon>Chalcidoidea</taxon>
        <taxon>Aphelinidae</taxon>
        <taxon>Aphelininae</taxon>
        <taxon>Eretmocerus</taxon>
    </lineage>
</organism>
<dbReference type="Proteomes" id="UP001239111">
    <property type="component" value="Chromosome 2"/>
</dbReference>
<evidence type="ECO:0000313" key="1">
    <source>
        <dbReference type="EMBL" id="KAJ8679170.1"/>
    </source>
</evidence>
<name>A0ACC2PBP4_9HYME</name>
<gene>
    <name evidence="1" type="ORF">QAD02_014957</name>
</gene>
<reference evidence="1" key="1">
    <citation type="submission" date="2023-04" db="EMBL/GenBank/DDBJ databases">
        <title>A chromosome-level genome assembly of the parasitoid wasp Eretmocerus hayati.</title>
        <authorList>
            <person name="Zhong Y."/>
            <person name="Liu S."/>
            <person name="Liu Y."/>
        </authorList>
    </citation>
    <scope>NUCLEOTIDE SEQUENCE</scope>
    <source>
        <strain evidence="1">ZJU_SS_LIU_2023</strain>
    </source>
</reference>
<comment type="caution">
    <text evidence="1">The sequence shown here is derived from an EMBL/GenBank/DDBJ whole genome shotgun (WGS) entry which is preliminary data.</text>
</comment>
<protein>
    <submittedName>
        <fullName evidence="1">Uncharacterized protein</fullName>
    </submittedName>
</protein>
<accession>A0ACC2PBP4</accession>
<proteinExistence type="predicted"/>
<keyword evidence="2" id="KW-1185">Reference proteome</keyword>